<reference evidence="1" key="1">
    <citation type="submission" date="2023-10" db="EMBL/GenBank/DDBJ databases">
        <authorList>
            <person name="Rodriguez Cubillos JULIANA M."/>
            <person name="De Vega J."/>
        </authorList>
    </citation>
    <scope>NUCLEOTIDE SEQUENCE</scope>
</reference>
<gene>
    <name evidence="1" type="ORF">MILVUS5_LOCUS32109</name>
</gene>
<protein>
    <submittedName>
        <fullName evidence="1">Uncharacterized protein</fullName>
    </submittedName>
</protein>
<dbReference type="Proteomes" id="UP001177021">
    <property type="component" value="Unassembled WGS sequence"/>
</dbReference>
<comment type="caution">
    <text evidence="1">The sequence shown here is derived from an EMBL/GenBank/DDBJ whole genome shotgun (WGS) entry which is preliminary data.</text>
</comment>
<organism evidence="1 2">
    <name type="scientific">Trifolium pratense</name>
    <name type="common">Red clover</name>
    <dbReference type="NCBI Taxonomy" id="57577"/>
    <lineage>
        <taxon>Eukaryota</taxon>
        <taxon>Viridiplantae</taxon>
        <taxon>Streptophyta</taxon>
        <taxon>Embryophyta</taxon>
        <taxon>Tracheophyta</taxon>
        <taxon>Spermatophyta</taxon>
        <taxon>Magnoliopsida</taxon>
        <taxon>eudicotyledons</taxon>
        <taxon>Gunneridae</taxon>
        <taxon>Pentapetalae</taxon>
        <taxon>rosids</taxon>
        <taxon>fabids</taxon>
        <taxon>Fabales</taxon>
        <taxon>Fabaceae</taxon>
        <taxon>Papilionoideae</taxon>
        <taxon>50 kb inversion clade</taxon>
        <taxon>NPAAA clade</taxon>
        <taxon>Hologalegina</taxon>
        <taxon>IRL clade</taxon>
        <taxon>Trifolieae</taxon>
        <taxon>Trifolium</taxon>
    </lineage>
</organism>
<keyword evidence="2" id="KW-1185">Reference proteome</keyword>
<accession>A0ACB0LGJ1</accession>
<dbReference type="EMBL" id="CASHSV030000513">
    <property type="protein sequence ID" value="CAJ2667518.1"/>
    <property type="molecule type" value="Genomic_DNA"/>
</dbReference>
<proteinExistence type="predicted"/>
<sequence length="152" mass="17597">MHTWRSCVLAWLVTVQRPKREINYAIASMEQQRLPRELVSIILIEWANVLNVKMLTLCWSSQSCCLFLSKLFLYCFLLSFCIIPCVARNHLKSSISSSILETQVVLARSTRVVPTAIIDPLTWLACLKSEGRHRVYDSKRDHKKKIRVHQVA</sequence>
<evidence type="ECO:0000313" key="1">
    <source>
        <dbReference type="EMBL" id="CAJ2667518.1"/>
    </source>
</evidence>
<evidence type="ECO:0000313" key="2">
    <source>
        <dbReference type="Proteomes" id="UP001177021"/>
    </source>
</evidence>
<name>A0ACB0LGJ1_TRIPR</name>